<dbReference type="InterPro" id="IPR015815">
    <property type="entry name" value="HIBADH-related"/>
</dbReference>
<dbReference type="Gene3D" id="3.40.50.720">
    <property type="entry name" value="NAD(P)-binding Rossmann-like Domain"/>
    <property type="match status" value="1"/>
</dbReference>
<organism evidence="5">
    <name type="scientific">freshwater metagenome</name>
    <dbReference type="NCBI Taxonomy" id="449393"/>
    <lineage>
        <taxon>unclassified sequences</taxon>
        <taxon>metagenomes</taxon>
        <taxon>ecological metagenomes</taxon>
    </lineage>
</organism>
<keyword evidence="2" id="KW-0520">NAD</keyword>
<name>A0A6J6BB34_9ZZZZ</name>
<protein>
    <submittedName>
        <fullName evidence="5">Unannotated protein</fullName>
    </submittedName>
</protein>
<gene>
    <name evidence="5" type="ORF">UFOPK1493_00016</name>
</gene>
<keyword evidence="1" id="KW-0560">Oxidoreductase</keyword>
<proteinExistence type="predicted"/>
<dbReference type="InterPro" id="IPR013328">
    <property type="entry name" value="6PGD_dom2"/>
</dbReference>
<dbReference type="Pfam" id="PF14833">
    <property type="entry name" value="NAD_binding_11"/>
    <property type="match status" value="1"/>
</dbReference>
<dbReference type="SUPFAM" id="SSF48179">
    <property type="entry name" value="6-phosphogluconate dehydrogenase C-terminal domain-like"/>
    <property type="match status" value="1"/>
</dbReference>
<dbReference type="GO" id="GO:0008442">
    <property type="term" value="F:3-hydroxyisobutyrate dehydrogenase activity"/>
    <property type="evidence" value="ECO:0007669"/>
    <property type="project" value="TreeGrafter"/>
</dbReference>
<dbReference type="Pfam" id="PF03446">
    <property type="entry name" value="NAD_binding_2"/>
    <property type="match status" value="1"/>
</dbReference>
<dbReference type="InterPro" id="IPR029154">
    <property type="entry name" value="HIBADH-like_NADP-bd"/>
</dbReference>
<dbReference type="AlphaFoldDB" id="A0A6J6BB34"/>
<sequence>MTSSSSSHAGSGDAADVPTVRVGYVGLGNLGEHLAMSLVRAGHHLTVTDLDRARAERLLAAGATWAADAAAVGAASDVVFTCLPSPAAVDAVVAGAGGLLSGMSPGSTWIDNSTTDREATARLAALAAERGIRVLEAPVTGGVHKAAAGEITVLVGGPDDLVAEHRHLLEAIGSPVLHMGPMGSAAVIKVITNMLAFIHLVAAGEALMLAKRGGLDLAMAFEAIKHSSGNSFVHETESQLVLNGSYDIAFTMDLACKDLGFATDFGREFGVPLDLASMTEQTFIRARQQYGGAAWSTMVVKLLEDALGTDLRAPGFPARLT</sequence>
<evidence type="ECO:0000256" key="1">
    <source>
        <dbReference type="ARBA" id="ARBA00023002"/>
    </source>
</evidence>
<reference evidence="5" key="1">
    <citation type="submission" date="2020-05" db="EMBL/GenBank/DDBJ databases">
        <authorList>
            <person name="Chiriac C."/>
            <person name="Salcher M."/>
            <person name="Ghai R."/>
            <person name="Kavagutti S V."/>
        </authorList>
    </citation>
    <scope>NUCLEOTIDE SEQUENCE</scope>
</reference>
<dbReference type="GO" id="GO:0005739">
    <property type="term" value="C:mitochondrion"/>
    <property type="evidence" value="ECO:0007669"/>
    <property type="project" value="TreeGrafter"/>
</dbReference>
<evidence type="ECO:0000259" key="4">
    <source>
        <dbReference type="Pfam" id="PF14833"/>
    </source>
</evidence>
<feature type="domain" description="6-phosphogluconate dehydrogenase NADP-binding" evidence="3">
    <location>
        <begin position="21"/>
        <end position="180"/>
    </location>
</feature>
<dbReference type="PIRSF" id="PIRSF000103">
    <property type="entry name" value="HIBADH"/>
    <property type="match status" value="1"/>
</dbReference>
<accession>A0A6J6BB34</accession>
<dbReference type="GO" id="GO:0051287">
    <property type="term" value="F:NAD binding"/>
    <property type="evidence" value="ECO:0007669"/>
    <property type="project" value="InterPro"/>
</dbReference>
<evidence type="ECO:0000313" key="5">
    <source>
        <dbReference type="EMBL" id="CAB4536360.1"/>
    </source>
</evidence>
<dbReference type="EMBL" id="CAEZSR010000001">
    <property type="protein sequence ID" value="CAB4536360.1"/>
    <property type="molecule type" value="Genomic_DNA"/>
</dbReference>
<dbReference type="GO" id="GO:0050661">
    <property type="term" value="F:NADP binding"/>
    <property type="evidence" value="ECO:0007669"/>
    <property type="project" value="InterPro"/>
</dbReference>
<dbReference type="InterPro" id="IPR008927">
    <property type="entry name" value="6-PGluconate_DH-like_C_sf"/>
</dbReference>
<evidence type="ECO:0000259" key="3">
    <source>
        <dbReference type="Pfam" id="PF03446"/>
    </source>
</evidence>
<evidence type="ECO:0000256" key="2">
    <source>
        <dbReference type="ARBA" id="ARBA00023027"/>
    </source>
</evidence>
<dbReference type="GO" id="GO:0006574">
    <property type="term" value="P:L-valine catabolic process"/>
    <property type="evidence" value="ECO:0007669"/>
    <property type="project" value="TreeGrafter"/>
</dbReference>
<dbReference type="SUPFAM" id="SSF51735">
    <property type="entry name" value="NAD(P)-binding Rossmann-fold domains"/>
    <property type="match status" value="1"/>
</dbReference>
<dbReference type="Gene3D" id="1.10.1040.10">
    <property type="entry name" value="N-(1-d-carboxylethyl)-l-norvaline Dehydrogenase, domain 2"/>
    <property type="match status" value="1"/>
</dbReference>
<dbReference type="InterPro" id="IPR006115">
    <property type="entry name" value="6PGDH_NADP-bd"/>
</dbReference>
<feature type="domain" description="3-hydroxyisobutyrate dehydrogenase-like NAD-binding" evidence="4">
    <location>
        <begin position="183"/>
        <end position="302"/>
    </location>
</feature>
<dbReference type="InterPro" id="IPR036291">
    <property type="entry name" value="NAD(P)-bd_dom_sf"/>
</dbReference>
<dbReference type="PANTHER" id="PTHR22981">
    <property type="entry name" value="3-HYDROXYISOBUTYRATE DEHYDROGENASE-RELATED"/>
    <property type="match status" value="1"/>
</dbReference>
<dbReference type="PANTHER" id="PTHR22981:SF84">
    <property type="entry name" value="3-HYDROXYISOBUTYRATE DEHYDROGENASE"/>
    <property type="match status" value="1"/>
</dbReference>